<dbReference type="AlphaFoldDB" id="A0A2B4R5T9"/>
<dbReference type="InterPro" id="IPR036691">
    <property type="entry name" value="Endo/exonu/phosph_ase_sf"/>
</dbReference>
<name>A0A2B4R5T9_STYPI</name>
<evidence type="ECO:0000313" key="1">
    <source>
        <dbReference type="EMBL" id="PFX11860.1"/>
    </source>
</evidence>
<protein>
    <submittedName>
        <fullName evidence="1">Craniofacial development protein 2</fullName>
    </submittedName>
</protein>
<dbReference type="SUPFAM" id="SSF56219">
    <property type="entry name" value="DNase I-like"/>
    <property type="match status" value="1"/>
</dbReference>
<dbReference type="Proteomes" id="UP000225706">
    <property type="component" value="Unassembled WGS sequence"/>
</dbReference>
<dbReference type="STRING" id="50429.A0A2B4R5T9"/>
<proteinExistence type="predicted"/>
<accession>A0A2B4R5T9</accession>
<comment type="caution">
    <text evidence="1">The sequence shown here is derived from an EMBL/GenBank/DDBJ whole genome shotgun (WGS) entry which is preliminary data.</text>
</comment>
<dbReference type="PANTHER" id="PTHR47027:SF20">
    <property type="entry name" value="REVERSE TRANSCRIPTASE-LIKE PROTEIN WITH RNA-DIRECTED DNA POLYMERASE DOMAIN"/>
    <property type="match status" value="1"/>
</dbReference>
<gene>
    <name evidence="1" type="primary">CFDP2</name>
    <name evidence="1" type="ORF">AWC38_SpisGene24275</name>
</gene>
<dbReference type="OrthoDB" id="5984501at2759"/>
<organism evidence="1 2">
    <name type="scientific">Stylophora pistillata</name>
    <name type="common">Smooth cauliflower coral</name>
    <dbReference type="NCBI Taxonomy" id="50429"/>
    <lineage>
        <taxon>Eukaryota</taxon>
        <taxon>Metazoa</taxon>
        <taxon>Cnidaria</taxon>
        <taxon>Anthozoa</taxon>
        <taxon>Hexacorallia</taxon>
        <taxon>Scleractinia</taxon>
        <taxon>Astrocoeniina</taxon>
        <taxon>Pocilloporidae</taxon>
        <taxon>Stylophora</taxon>
    </lineage>
</organism>
<evidence type="ECO:0000313" key="2">
    <source>
        <dbReference type="Proteomes" id="UP000225706"/>
    </source>
</evidence>
<dbReference type="Gene3D" id="3.60.10.10">
    <property type="entry name" value="Endonuclease/exonuclease/phosphatase"/>
    <property type="match status" value="1"/>
</dbReference>
<dbReference type="EMBL" id="LSMT01001806">
    <property type="protein sequence ID" value="PFX11860.1"/>
    <property type="molecule type" value="Genomic_DNA"/>
</dbReference>
<dbReference type="PANTHER" id="PTHR47027">
    <property type="entry name" value="REVERSE TRANSCRIPTASE DOMAIN-CONTAINING PROTEIN"/>
    <property type="match status" value="1"/>
</dbReference>
<reference evidence="2" key="1">
    <citation type="journal article" date="2017" name="bioRxiv">
        <title>Comparative analysis of the genomes of Stylophora pistillata and Acropora digitifera provides evidence for extensive differences between species of corals.</title>
        <authorList>
            <person name="Voolstra C.R."/>
            <person name="Li Y."/>
            <person name="Liew Y.J."/>
            <person name="Baumgarten S."/>
            <person name="Zoccola D."/>
            <person name="Flot J.-F."/>
            <person name="Tambutte S."/>
            <person name="Allemand D."/>
            <person name="Aranda M."/>
        </authorList>
    </citation>
    <scope>NUCLEOTIDE SEQUENCE [LARGE SCALE GENOMIC DNA]</scope>
</reference>
<sequence>MHIKLNTDLGPTNLLSVYPPTLTSSTHAKDHFYSQLDDAIKHFPNNKVLILLGDFNARVGNDQGPCPDCLCDFGVGKCNAHGQRLLEVCTYHHLCITNTFFGVKLHHSFSCMCPRSKRRHHLDLIISRREHLNNICTTRAYHSADCDCTNIQLRPKKFHRIRQSATLRINASATAIPENISIFNDILSSKLGDCLELTTEDHWSHIKDTTLAAALKAFGKNDNAATPAVTIKDYILEAVTQFTYLGSTTSNNNCLEVDIGKRIGKAATNMAKLSARVWENKKLTPQTKVAVYRACIVSTLLFGSESWITYPSQEKRLNIFHMRSLRRILSISWTDNVYNNEVLARVNIPSMFTLIRQRRLRWLGHVYRMEDERIPKNLLYGEFESGSRPIGRPKLRFKDVCKRDMLATALPTDK</sequence>
<keyword evidence="2" id="KW-1185">Reference proteome</keyword>